<protein>
    <submittedName>
        <fullName evidence="1">Uncharacterized protein</fullName>
    </submittedName>
</protein>
<evidence type="ECO:0000313" key="2">
    <source>
        <dbReference type="Proteomes" id="UP000501991"/>
    </source>
</evidence>
<keyword evidence="2" id="KW-1185">Reference proteome</keyword>
<reference evidence="1 2" key="1">
    <citation type="submission" date="2020-02" db="EMBL/GenBank/DDBJ databases">
        <title>Nitrogenibacter mangrovi gen. nov., sp. nov. isolated from mangrove sediment, a denitrifying betaproteobacterium.</title>
        <authorList>
            <person name="Liao H."/>
            <person name="Tian Y."/>
        </authorList>
    </citation>
    <scope>NUCLEOTIDE SEQUENCE [LARGE SCALE GENOMIC DNA]</scope>
    <source>
        <strain evidence="1 2">M9-3-2</strain>
    </source>
</reference>
<dbReference type="RefSeq" id="WP_173766945.1">
    <property type="nucleotide sequence ID" value="NZ_CP048836.1"/>
</dbReference>
<organism evidence="1 2">
    <name type="scientific">Nitrogeniibacter mangrovi</name>
    <dbReference type="NCBI Taxonomy" id="2016596"/>
    <lineage>
        <taxon>Bacteria</taxon>
        <taxon>Pseudomonadati</taxon>
        <taxon>Pseudomonadota</taxon>
        <taxon>Betaproteobacteria</taxon>
        <taxon>Rhodocyclales</taxon>
        <taxon>Zoogloeaceae</taxon>
        <taxon>Nitrogeniibacter</taxon>
    </lineage>
</organism>
<sequence>MARSHLDGALYFGAHENGALGLEGAMPNSLKWGKNLWYEQNYAVA</sequence>
<gene>
    <name evidence="1" type="ORF">G3580_15300</name>
</gene>
<evidence type="ECO:0000313" key="1">
    <source>
        <dbReference type="EMBL" id="QID18869.1"/>
    </source>
</evidence>
<name>A0A6C1B7D8_9RHOO</name>
<proteinExistence type="predicted"/>
<dbReference type="Proteomes" id="UP000501991">
    <property type="component" value="Chromosome"/>
</dbReference>
<dbReference type="EMBL" id="CP048836">
    <property type="protein sequence ID" value="QID18869.1"/>
    <property type="molecule type" value="Genomic_DNA"/>
</dbReference>
<dbReference type="KEGG" id="azq:G3580_15300"/>
<dbReference type="AlphaFoldDB" id="A0A6C1B7D8"/>
<accession>A0A6C1B7D8</accession>